<dbReference type="AlphaFoldDB" id="A0A8D8CRP1"/>
<organism evidence="1">
    <name type="scientific">Culex pipiens</name>
    <name type="common">House mosquito</name>
    <dbReference type="NCBI Taxonomy" id="7175"/>
    <lineage>
        <taxon>Eukaryota</taxon>
        <taxon>Metazoa</taxon>
        <taxon>Ecdysozoa</taxon>
        <taxon>Arthropoda</taxon>
        <taxon>Hexapoda</taxon>
        <taxon>Insecta</taxon>
        <taxon>Pterygota</taxon>
        <taxon>Neoptera</taxon>
        <taxon>Endopterygota</taxon>
        <taxon>Diptera</taxon>
        <taxon>Nematocera</taxon>
        <taxon>Culicoidea</taxon>
        <taxon>Culicidae</taxon>
        <taxon>Culicinae</taxon>
        <taxon>Culicini</taxon>
        <taxon>Culex</taxon>
        <taxon>Culex</taxon>
    </lineage>
</organism>
<evidence type="ECO:0000313" key="1">
    <source>
        <dbReference type="EMBL" id="CAG6495636.1"/>
    </source>
</evidence>
<dbReference type="EMBL" id="HBUE01129395">
    <property type="protein sequence ID" value="CAG6495636.1"/>
    <property type="molecule type" value="Transcribed_RNA"/>
</dbReference>
<protein>
    <submittedName>
        <fullName evidence="1">(northern house mosquito) hypothetical protein</fullName>
    </submittedName>
</protein>
<reference evidence="1" key="1">
    <citation type="submission" date="2021-05" db="EMBL/GenBank/DDBJ databases">
        <authorList>
            <person name="Alioto T."/>
            <person name="Alioto T."/>
            <person name="Gomez Garrido J."/>
        </authorList>
    </citation>
    <scope>NUCLEOTIDE SEQUENCE</scope>
</reference>
<name>A0A8D8CRP1_CULPI</name>
<sequence length="101" mass="11328">MVGILLMGLPEHYESTSMGLEASGEAMSADAVKSKILQDVKVPSAGVQGHFRLRPKCKKLQEGWTFCYNCPEKVTTKEHKGECKHCEWPISAELHTVIRER</sequence>
<accession>A0A8D8CRP1</accession>
<proteinExistence type="predicted"/>